<dbReference type="Pfam" id="PF01131">
    <property type="entry name" value="Topoisom_bac"/>
    <property type="match status" value="1"/>
</dbReference>
<dbReference type="InterPro" id="IPR023406">
    <property type="entry name" value="Topo_IA_AS"/>
</dbReference>
<keyword evidence="11" id="KW-1185">Reference proteome</keyword>
<dbReference type="Gene3D" id="1.10.290.10">
    <property type="entry name" value="Topoisomerase I, domain 4"/>
    <property type="match status" value="1"/>
</dbReference>
<organism evidence="10 11">
    <name type="scientific">Terfezia boudieri ATCC MYA-4762</name>
    <dbReference type="NCBI Taxonomy" id="1051890"/>
    <lineage>
        <taxon>Eukaryota</taxon>
        <taxon>Fungi</taxon>
        <taxon>Dikarya</taxon>
        <taxon>Ascomycota</taxon>
        <taxon>Pezizomycotina</taxon>
        <taxon>Pezizomycetes</taxon>
        <taxon>Pezizales</taxon>
        <taxon>Pezizaceae</taxon>
        <taxon>Terfezia</taxon>
    </lineage>
</organism>
<accession>A0A3N4LSW5</accession>
<dbReference type="PANTHER" id="PTHR11390">
    <property type="entry name" value="PROKARYOTIC DNA TOPOISOMERASE"/>
    <property type="match status" value="1"/>
</dbReference>
<dbReference type="Gene3D" id="3.40.50.140">
    <property type="match status" value="1"/>
</dbReference>
<dbReference type="InterPro" id="IPR003602">
    <property type="entry name" value="Topo_IA_DNA-bd_dom"/>
</dbReference>
<keyword evidence="5 7" id="KW-0238">DNA-binding</keyword>
<dbReference type="InterPro" id="IPR013497">
    <property type="entry name" value="Topo_IA_cen"/>
</dbReference>
<dbReference type="InterPro" id="IPR023405">
    <property type="entry name" value="Topo_IA_core_domain"/>
</dbReference>
<evidence type="ECO:0000256" key="4">
    <source>
        <dbReference type="ARBA" id="ARBA00023029"/>
    </source>
</evidence>
<evidence type="ECO:0000256" key="5">
    <source>
        <dbReference type="ARBA" id="ARBA00023125"/>
    </source>
</evidence>
<dbReference type="STRING" id="1051890.A0A3N4LSW5"/>
<dbReference type="SMART" id="SM00493">
    <property type="entry name" value="TOPRIM"/>
    <property type="match status" value="1"/>
</dbReference>
<comment type="function">
    <text evidence="7">Introduces a single-strand break via transesterification at a target site in duplex DNA. Releases the supercoiling and torsional tension of DNA introduced during the DNA replication and transcription by transiently cleaving and rejoining one strand of the DNA duplex. The scissile phosphodiester is attacked by the catalytic tyrosine of the enzyme, resulting in the formation of a DNA-(5'-phosphotyrosyl)-enzyme intermediate and the expulsion of a 3'-OH DNA strand.</text>
</comment>
<evidence type="ECO:0000256" key="3">
    <source>
        <dbReference type="ARBA" id="ARBA00012891"/>
    </source>
</evidence>
<dbReference type="PROSITE" id="PS50880">
    <property type="entry name" value="TOPRIM"/>
    <property type="match status" value="1"/>
</dbReference>
<dbReference type="InterPro" id="IPR000380">
    <property type="entry name" value="Topo_IA"/>
</dbReference>
<dbReference type="EC" id="5.6.2.1" evidence="3 7"/>
<keyword evidence="6 7" id="KW-0413">Isomerase</keyword>
<dbReference type="InterPro" id="IPR003601">
    <property type="entry name" value="Topo_IA_2"/>
</dbReference>
<dbReference type="Pfam" id="PF01751">
    <property type="entry name" value="Toprim"/>
    <property type="match status" value="1"/>
</dbReference>
<dbReference type="OrthoDB" id="430051at2759"/>
<dbReference type="InterPro" id="IPR034144">
    <property type="entry name" value="TOPRIM_TopoIII"/>
</dbReference>
<dbReference type="InterPro" id="IPR013826">
    <property type="entry name" value="Topo_IA_cen_sub3"/>
</dbReference>
<dbReference type="CDD" id="cd00186">
    <property type="entry name" value="TOP1Ac"/>
    <property type="match status" value="1"/>
</dbReference>
<comment type="catalytic activity">
    <reaction evidence="1 7">
        <text>ATP-independent breakage of single-stranded DNA, followed by passage and rejoining.</text>
        <dbReference type="EC" id="5.6.2.1"/>
    </reaction>
</comment>
<dbReference type="PRINTS" id="PR00417">
    <property type="entry name" value="PRTPISMRASEI"/>
</dbReference>
<dbReference type="InterPro" id="IPR013825">
    <property type="entry name" value="Topo_IA_cen_sub2"/>
</dbReference>
<dbReference type="PROSITE" id="PS00396">
    <property type="entry name" value="TOPO_IA_1"/>
    <property type="match status" value="1"/>
</dbReference>
<feature type="domain" description="Toprim" evidence="8">
    <location>
        <begin position="3"/>
        <end position="150"/>
    </location>
</feature>
<name>A0A3N4LSW5_9PEZI</name>
<dbReference type="PROSITE" id="PS52039">
    <property type="entry name" value="TOPO_IA_2"/>
    <property type="match status" value="1"/>
</dbReference>
<dbReference type="GO" id="GO:0006310">
    <property type="term" value="P:DNA recombination"/>
    <property type="evidence" value="ECO:0007669"/>
    <property type="project" value="TreeGrafter"/>
</dbReference>
<dbReference type="FunFam" id="3.40.50.140:FF:000005">
    <property type="entry name" value="DNA topoisomerase"/>
    <property type="match status" value="1"/>
</dbReference>
<protein>
    <recommendedName>
        <fullName evidence="3 7">DNA topoisomerase</fullName>
        <ecNumber evidence="3 7">5.6.2.1</ecNumber>
    </recommendedName>
</protein>
<comment type="similarity">
    <text evidence="2 7">Belongs to the type IA topoisomerase family.</text>
</comment>
<dbReference type="Proteomes" id="UP000267821">
    <property type="component" value="Unassembled WGS sequence"/>
</dbReference>
<evidence type="ECO:0000313" key="11">
    <source>
        <dbReference type="Proteomes" id="UP000267821"/>
    </source>
</evidence>
<proteinExistence type="inferred from homology"/>
<dbReference type="SMART" id="SM00437">
    <property type="entry name" value="TOP1Ac"/>
    <property type="match status" value="1"/>
</dbReference>
<sequence length="641" mass="72350">MPRVFLVAEKPSIAKAVALHLSGDTISPRNTGQKYIKNYDFTFRFPASLGGECHATMSSVIGHTVGHDFEPGLRKWNSCGPEVLFDSATVKFVDEDKKPIARNIETEARRSTHLFIWTDCDREGEYIGTEIRDIALKVNPRLTVKRARFNNIERAHVIEAAMNPVDIDELQASAVAARIELDLRIGAAFTRFQTLSLQNIPGLEKRVLSYGSCQFPTLGFVVDRYWRVVKFVPEKFWGLKVVLEKDGKEVTFSWRRVHLFDKGVVIVLYERCMVGTRKVRVEAVDKKATRKWYPLPLTTVELQKQGSRFLGLSSQVVMTIAEKLYTSGFISYPRTETDMFDPAINLQELIKKQTTHPTWGPYASSLLNNNKFSPPRKGTHNDKAHPPIHPVAMVAPTALSSHNECRVYEFVCRRFLACCSEDALGETTTIDITWGAWPPPERFRASGLVVKERNYLDVYIYDGWSTHEVPEFREGEEIVPKESGITEGQTSRPGFLTEPELIGLMDLNGIGTDATMAEHIAKVVEREYVFAQPRGRGGGGGDEDGEYQPPEFLPSTLGIALVMGYDQMNFPPDVPPLTKPFLRKEMEAKMKAICEGRLRQEDVVRESLDMYRRVFAVASREVGKLRESCNRFLGEGGVEDE</sequence>
<evidence type="ECO:0000259" key="9">
    <source>
        <dbReference type="PROSITE" id="PS52039"/>
    </source>
</evidence>
<dbReference type="InterPro" id="IPR006171">
    <property type="entry name" value="TOPRIM_dom"/>
</dbReference>
<dbReference type="PANTHER" id="PTHR11390:SF21">
    <property type="entry name" value="DNA TOPOISOMERASE 3-ALPHA"/>
    <property type="match status" value="1"/>
</dbReference>
<dbReference type="FunFam" id="1.10.290.10:FF:000001">
    <property type="entry name" value="DNA topoisomerase"/>
    <property type="match status" value="1"/>
</dbReference>
<keyword evidence="4 7" id="KW-0799">Topoisomerase</keyword>
<dbReference type="GO" id="GO:0005634">
    <property type="term" value="C:nucleus"/>
    <property type="evidence" value="ECO:0007669"/>
    <property type="project" value="TreeGrafter"/>
</dbReference>
<evidence type="ECO:0000256" key="1">
    <source>
        <dbReference type="ARBA" id="ARBA00000213"/>
    </source>
</evidence>
<dbReference type="InterPro" id="IPR013824">
    <property type="entry name" value="Topo_IA_cen_sub1"/>
</dbReference>
<reference evidence="10 11" key="1">
    <citation type="journal article" date="2018" name="Nat. Ecol. Evol.">
        <title>Pezizomycetes genomes reveal the molecular basis of ectomycorrhizal truffle lifestyle.</title>
        <authorList>
            <person name="Murat C."/>
            <person name="Payen T."/>
            <person name="Noel B."/>
            <person name="Kuo A."/>
            <person name="Morin E."/>
            <person name="Chen J."/>
            <person name="Kohler A."/>
            <person name="Krizsan K."/>
            <person name="Balestrini R."/>
            <person name="Da Silva C."/>
            <person name="Montanini B."/>
            <person name="Hainaut M."/>
            <person name="Levati E."/>
            <person name="Barry K.W."/>
            <person name="Belfiori B."/>
            <person name="Cichocki N."/>
            <person name="Clum A."/>
            <person name="Dockter R.B."/>
            <person name="Fauchery L."/>
            <person name="Guy J."/>
            <person name="Iotti M."/>
            <person name="Le Tacon F."/>
            <person name="Lindquist E.A."/>
            <person name="Lipzen A."/>
            <person name="Malagnac F."/>
            <person name="Mello A."/>
            <person name="Molinier V."/>
            <person name="Miyauchi S."/>
            <person name="Poulain J."/>
            <person name="Riccioni C."/>
            <person name="Rubini A."/>
            <person name="Sitrit Y."/>
            <person name="Splivallo R."/>
            <person name="Traeger S."/>
            <person name="Wang M."/>
            <person name="Zifcakova L."/>
            <person name="Wipf D."/>
            <person name="Zambonelli A."/>
            <person name="Paolocci F."/>
            <person name="Nowrousian M."/>
            <person name="Ottonello S."/>
            <person name="Baldrian P."/>
            <person name="Spatafora J.W."/>
            <person name="Henrissat B."/>
            <person name="Nagy L.G."/>
            <person name="Aury J.M."/>
            <person name="Wincker P."/>
            <person name="Grigoriev I.V."/>
            <person name="Bonfante P."/>
            <person name="Martin F.M."/>
        </authorList>
    </citation>
    <scope>NUCLEOTIDE SEQUENCE [LARGE SCALE GENOMIC DNA]</scope>
    <source>
        <strain evidence="10 11">ATCC MYA-4762</strain>
    </source>
</reference>
<gene>
    <name evidence="10" type="ORF">L211DRAFT_824811</name>
</gene>
<dbReference type="FunCoup" id="A0A3N4LSW5">
    <property type="interactions" value="900"/>
</dbReference>
<evidence type="ECO:0000256" key="6">
    <source>
        <dbReference type="ARBA" id="ARBA00023235"/>
    </source>
</evidence>
<dbReference type="GO" id="GO:0003917">
    <property type="term" value="F:DNA topoisomerase type I (single strand cut, ATP-independent) activity"/>
    <property type="evidence" value="ECO:0007669"/>
    <property type="project" value="UniProtKB-EC"/>
</dbReference>
<evidence type="ECO:0000313" key="10">
    <source>
        <dbReference type="EMBL" id="RPB23731.1"/>
    </source>
</evidence>
<dbReference type="GO" id="GO:0031422">
    <property type="term" value="C:RecQ family helicase-topoisomerase III complex"/>
    <property type="evidence" value="ECO:0007669"/>
    <property type="project" value="TreeGrafter"/>
</dbReference>
<dbReference type="SUPFAM" id="SSF56712">
    <property type="entry name" value="Prokaryotic type I DNA topoisomerase"/>
    <property type="match status" value="1"/>
</dbReference>
<evidence type="ECO:0000259" key="8">
    <source>
        <dbReference type="PROSITE" id="PS50880"/>
    </source>
</evidence>
<dbReference type="GO" id="GO:0006265">
    <property type="term" value="P:DNA topological change"/>
    <property type="evidence" value="ECO:0007669"/>
    <property type="project" value="InterPro"/>
</dbReference>
<dbReference type="InParanoid" id="A0A3N4LSW5"/>
<dbReference type="GO" id="GO:0003677">
    <property type="term" value="F:DNA binding"/>
    <property type="evidence" value="ECO:0007669"/>
    <property type="project" value="UniProtKB-KW"/>
</dbReference>
<dbReference type="Gene3D" id="1.10.460.10">
    <property type="entry name" value="Topoisomerase I, domain 2"/>
    <property type="match status" value="1"/>
</dbReference>
<dbReference type="Gene3D" id="2.70.20.10">
    <property type="entry name" value="Topoisomerase I, domain 3"/>
    <property type="match status" value="1"/>
</dbReference>
<feature type="domain" description="Topo IA-type catalytic" evidence="9">
    <location>
        <begin position="168"/>
        <end position="615"/>
    </location>
</feature>
<dbReference type="SMART" id="SM00436">
    <property type="entry name" value="TOP1Bc"/>
    <property type="match status" value="1"/>
</dbReference>
<dbReference type="AlphaFoldDB" id="A0A3N4LSW5"/>
<dbReference type="CDD" id="cd03362">
    <property type="entry name" value="TOPRIM_TopoIA_TopoIII"/>
    <property type="match status" value="1"/>
</dbReference>
<dbReference type="GO" id="GO:0006281">
    <property type="term" value="P:DNA repair"/>
    <property type="evidence" value="ECO:0007669"/>
    <property type="project" value="TreeGrafter"/>
</dbReference>
<evidence type="ECO:0000256" key="2">
    <source>
        <dbReference type="ARBA" id="ARBA00009446"/>
    </source>
</evidence>
<evidence type="ECO:0000256" key="7">
    <source>
        <dbReference type="RuleBase" id="RU362092"/>
    </source>
</evidence>
<dbReference type="EMBL" id="ML121544">
    <property type="protein sequence ID" value="RPB23731.1"/>
    <property type="molecule type" value="Genomic_DNA"/>
</dbReference>